<dbReference type="AlphaFoldDB" id="A0A926JT17"/>
<feature type="domain" description="BACON" evidence="2">
    <location>
        <begin position="70"/>
        <end position="129"/>
    </location>
</feature>
<dbReference type="PROSITE" id="PS51257">
    <property type="entry name" value="PROKAR_LIPOPROTEIN"/>
    <property type="match status" value="1"/>
</dbReference>
<name>A0A926JT17_9FLAO</name>
<feature type="signal peptide" evidence="1">
    <location>
        <begin position="1"/>
        <end position="32"/>
    </location>
</feature>
<comment type="caution">
    <text evidence="3">The sequence shown here is derived from an EMBL/GenBank/DDBJ whole genome shotgun (WGS) entry which is preliminary data.</text>
</comment>
<dbReference type="Proteomes" id="UP000653730">
    <property type="component" value="Unassembled WGS sequence"/>
</dbReference>
<dbReference type="InterPro" id="IPR024361">
    <property type="entry name" value="BACON"/>
</dbReference>
<dbReference type="RefSeq" id="WP_187965978.1">
    <property type="nucleotide sequence ID" value="NZ_JACVDC010000038.1"/>
</dbReference>
<proteinExistence type="predicted"/>
<dbReference type="CDD" id="cd14948">
    <property type="entry name" value="BACON"/>
    <property type="match status" value="2"/>
</dbReference>
<organism evidence="3 4">
    <name type="scientific">Sinomicrobium weinanense</name>
    <dbReference type="NCBI Taxonomy" id="2842200"/>
    <lineage>
        <taxon>Bacteria</taxon>
        <taxon>Pseudomonadati</taxon>
        <taxon>Bacteroidota</taxon>
        <taxon>Flavobacteriia</taxon>
        <taxon>Flavobacteriales</taxon>
        <taxon>Flavobacteriaceae</taxon>
        <taxon>Sinomicrobium</taxon>
    </lineage>
</organism>
<reference evidence="3 4" key="1">
    <citation type="submission" date="2020-09" db="EMBL/GenBank/DDBJ databases">
        <title>Sinomicrobium weinanense sp. nov., a halophilic bacteria isolated from saline-alkali soil.</title>
        <authorList>
            <person name="Wu P."/>
            <person name="Ren H."/>
            <person name="Mei Y."/>
            <person name="Liang Y."/>
            <person name="Chen Z."/>
        </authorList>
    </citation>
    <scope>NUCLEOTIDE SEQUENCE [LARGE SCALE GENOMIC DNA]</scope>
    <source>
        <strain evidence="3 4">FJxs</strain>
    </source>
</reference>
<dbReference type="Pfam" id="PF13004">
    <property type="entry name" value="BACON"/>
    <property type="match status" value="1"/>
</dbReference>
<keyword evidence="1" id="KW-0732">Signal</keyword>
<feature type="chain" id="PRO_5036861319" evidence="1">
    <location>
        <begin position="33"/>
        <end position="410"/>
    </location>
</feature>
<evidence type="ECO:0000313" key="3">
    <source>
        <dbReference type="EMBL" id="MBC9796834.1"/>
    </source>
</evidence>
<evidence type="ECO:0000256" key="1">
    <source>
        <dbReference type="SAM" id="SignalP"/>
    </source>
</evidence>
<dbReference type="Gene3D" id="2.60.40.10">
    <property type="entry name" value="Immunoglobulins"/>
    <property type="match status" value="2"/>
</dbReference>
<dbReference type="EMBL" id="JACVDC010000038">
    <property type="protein sequence ID" value="MBC9796834.1"/>
    <property type="molecule type" value="Genomic_DNA"/>
</dbReference>
<evidence type="ECO:0000259" key="2">
    <source>
        <dbReference type="Pfam" id="PF13004"/>
    </source>
</evidence>
<accession>A0A926JT17</accession>
<gene>
    <name evidence="3" type="ORF">IBL28_12715</name>
</gene>
<evidence type="ECO:0000313" key="4">
    <source>
        <dbReference type="Proteomes" id="UP000653730"/>
    </source>
</evidence>
<protein>
    <submittedName>
        <fullName evidence="3">BACON domain-containing protein</fullName>
    </submittedName>
</protein>
<keyword evidence="4" id="KW-1185">Reference proteome</keyword>
<dbReference type="InterPro" id="IPR013783">
    <property type="entry name" value="Ig-like_fold"/>
</dbReference>
<sequence>MSKQYIFSIRKTSGRILALVLLLPLAFMSCKNDDDVAEDPYFMIEGDPSGLFADVKDTTQKYVVRSNQPWKVVGQEDYDWVRAFPDEGDDEGIFSIIVNENMTLEPRNAYFAIVVNGTEQPTLFSVEQKENVPYITLKDAESGYSIPATGGELTIEIRATVDWSYTVDDNDWLTEVEVSESGIVLQGMENRGDGREVSLTVSSPEYPDLDQTVTISQSSNTVILEEDFSWLSYGSAVPYVTTDEQRYDNWTQEEKDHGWESTPVKISSNQQIVYARQGFVKLGKTGVGGDLISPKLNIEGTADVKVTFKAAAYISKGGNVDDRILKVFALGAGETSVDDFVIDNIPNSAAEDDAGIENDIWAEDRVYSFIITGATSDTQVKFLGNDYDLEGVGQGKNRIFLDDIKVQIMD</sequence>